<dbReference type="Gene3D" id="3.30.710.10">
    <property type="entry name" value="Potassium Channel Kv1.1, Chain A"/>
    <property type="match status" value="1"/>
</dbReference>
<protein>
    <recommendedName>
        <fullName evidence="2">BTB domain-containing protein</fullName>
    </recommendedName>
</protein>
<dbReference type="eggNOG" id="ENOG502SS61">
    <property type="taxonomic scope" value="Eukaryota"/>
</dbReference>
<evidence type="ECO:0000256" key="1">
    <source>
        <dbReference type="SAM" id="MobiDB-lite"/>
    </source>
</evidence>
<sequence length="435" mass="48410">MSGSSKKPMRRAVVPVSKTLPTDPQDQHSSSEEVDPIFFTPSPSPPSNTPTPDNASALPCDHATGEPHRHPNPTRHPDFWFHDGSIILQVESKLFKIHQTILANHSEVFAGLFDVPPPLPTGTTEGDDMVLEGCRIVVLHGDTEKDFESLLRAVYNPSYFDDTLPPSADVETLLDFISGILHLSTKYLIRNLRQRCINLFTSKFPATFDEYTAKSTPQPSYSSTRSSSHKQERYRSDTLMRALHLAHSCNITTSLPYLYYCTARLSLHRLLKPRPTDVDWQTKSVVLAGRERLRYATLAISYSFLLVFERAPTCAEMRCGFASGPGREWRSIVLGGESGIGSAPTPPTAATSITNAGGVNGISASATAERKSKSSSNRAPNPLRLYTRWPELGVCDRCVEWNKGVHERGRREVWERLPGMFELEGWDELRKAQGS</sequence>
<organism evidence="3 4">
    <name type="scientific">Coprinopsis cinerea (strain Okayama-7 / 130 / ATCC MYA-4618 / FGSC 9003)</name>
    <name type="common">Inky cap fungus</name>
    <name type="synonym">Hormographiella aspergillata</name>
    <dbReference type="NCBI Taxonomy" id="240176"/>
    <lineage>
        <taxon>Eukaryota</taxon>
        <taxon>Fungi</taxon>
        <taxon>Dikarya</taxon>
        <taxon>Basidiomycota</taxon>
        <taxon>Agaricomycotina</taxon>
        <taxon>Agaricomycetes</taxon>
        <taxon>Agaricomycetidae</taxon>
        <taxon>Agaricales</taxon>
        <taxon>Agaricineae</taxon>
        <taxon>Psathyrellaceae</taxon>
        <taxon>Coprinopsis</taxon>
    </lineage>
</organism>
<dbReference type="Proteomes" id="UP000001861">
    <property type="component" value="Unassembled WGS sequence"/>
</dbReference>
<dbReference type="PROSITE" id="PS50097">
    <property type="entry name" value="BTB"/>
    <property type="match status" value="1"/>
</dbReference>
<dbReference type="STRING" id="240176.A8NWW7"/>
<feature type="region of interest" description="Disordered" evidence="1">
    <location>
        <begin position="213"/>
        <end position="232"/>
    </location>
</feature>
<keyword evidence="4" id="KW-1185">Reference proteome</keyword>
<dbReference type="OrthoDB" id="3218112at2759"/>
<accession>A8NWW7</accession>
<evidence type="ECO:0000259" key="2">
    <source>
        <dbReference type="PROSITE" id="PS50097"/>
    </source>
</evidence>
<dbReference type="InterPro" id="IPR011333">
    <property type="entry name" value="SKP1/BTB/POZ_sf"/>
</dbReference>
<dbReference type="SUPFAM" id="SSF54695">
    <property type="entry name" value="POZ domain"/>
    <property type="match status" value="1"/>
</dbReference>
<feature type="region of interest" description="Disordered" evidence="1">
    <location>
        <begin position="1"/>
        <end position="76"/>
    </location>
</feature>
<feature type="domain" description="BTB" evidence="2">
    <location>
        <begin position="84"/>
        <end position="156"/>
    </location>
</feature>
<dbReference type="GeneID" id="6013558"/>
<dbReference type="EMBL" id="AACS02000005">
    <property type="protein sequence ID" value="EAU84620.1"/>
    <property type="molecule type" value="Genomic_DNA"/>
</dbReference>
<name>A8NWW7_COPC7</name>
<reference evidence="3 4" key="1">
    <citation type="journal article" date="2010" name="Proc. Natl. Acad. Sci. U.S.A.">
        <title>Insights into evolution of multicellular fungi from the assembled chromosomes of the mushroom Coprinopsis cinerea (Coprinus cinereus).</title>
        <authorList>
            <person name="Stajich J.E."/>
            <person name="Wilke S.K."/>
            <person name="Ahren D."/>
            <person name="Au C.H."/>
            <person name="Birren B.W."/>
            <person name="Borodovsky M."/>
            <person name="Burns C."/>
            <person name="Canback B."/>
            <person name="Casselton L.A."/>
            <person name="Cheng C.K."/>
            <person name="Deng J."/>
            <person name="Dietrich F.S."/>
            <person name="Fargo D.C."/>
            <person name="Farman M.L."/>
            <person name="Gathman A.C."/>
            <person name="Goldberg J."/>
            <person name="Guigo R."/>
            <person name="Hoegger P.J."/>
            <person name="Hooker J.B."/>
            <person name="Huggins A."/>
            <person name="James T.Y."/>
            <person name="Kamada T."/>
            <person name="Kilaru S."/>
            <person name="Kodira C."/>
            <person name="Kues U."/>
            <person name="Kupfer D."/>
            <person name="Kwan H.S."/>
            <person name="Lomsadze A."/>
            <person name="Li W."/>
            <person name="Lilly W.W."/>
            <person name="Ma L.J."/>
            <person name="Mackey A.J."/>
            <person name="Manning G."/>
            <person name="Martin F."/>
            <person name="Muraguchi H."/>
            <person name="Natvig D.O."/>
            <person name="Palmerini H."/>
            <person name="Ramesh M.A."/>
            <person name="Rehmeyer C.J."/>
            <person name="Roe B.A."/>
            <person name="Shenoy N."/>
            <person name="Stanke M."/>
            <person name="Ter-Hovhannisyan V."/>
            <person name="Tunlid A."/>
            <person name="Velagapudi R."/>
            <person name="Vision T.J."/>
            <person name="Zeng Q."/>
            <person name="Zolan M.E."/>
            <person name="Pukkila P.J."/>
        </authorList>
    </citation>
    <scope>NUCLEOTIDE SEQUENCE [LARGE SCALE GENOMIC DNA]</scope>
    <source>
        <strain evidence="4">Okayama-7 / 130 / ATCC MYA-4618 / FGSC 9003</strain>
    </source>
</reference>
<comment type="caution">
    <text evidence="3">The sequence shown here is derived from an EMBL/GenBank/DDBJ whole genome shotgun (WGS) entry which is preliminary data.</text>
</comment>
<feature type="compositionally biased region" description="Basic and acidic residues" evidence="1">
    <location>
        <begin position="63"/>
        <end position="76"/>
    </location>
</feature>
<gene>
    <name evidence="3" type="ORF">CC1G_00139</name>
</gene>
<dbReference type="RefSeq" id="XP_001837003.1">
    <property type="nucleotide sequence ID" value="XM_001836951.2"/>
</dbReference>
<evidence type="ECO:0000313" key="4">
    <source>
        <dbReference type="Proteomes" id="UP000001861"/>
    </source>
</evidence>
<feature type="compositionally biased region" description="Low complexity" evidence="1">
    <location>
        <begin position="215"/>
        <end position="226"/>
    </location>
</feature>
<dbReference type="AlphaFoldDB" id="A8NWW7"/>
<dbReference type="InParanoid" id="A8NWW7"/>
<evidence type="ECO:0000313" key="3">
    <source>
        <dbReference type="EMBL" id="EAU84620.1"/>
    </source>
</evidence>
<dbReference type="KEGG" id="cci:CC1G_00139"/>
<dbReference type="OMA" id="DISWRDK"/>
<dbReference type="VEuPathDB" id="FungiDB:CC1G_00139"/>
<dbReference type="SMART" id="SM00225">
    <property type="entry name" value="BTB"/>
    <property type="match status" value="1"/>
</dbReference>
<dbReference type="InterPro" id="IPR000210">
    <property type="entry name" value="BTB/POZ_dom"/>
</dbReference>
<proteinExistence type="predicted"/>
<dbReference type="Pfam" id="PF00651">
    <property type="entry name" value="BTB"/>
    <property type="match status" value="1"/>
</dbReference>